<proteinExistence type="predicted"/>
<protein>
    <submittedName>
        <fullName evidence="1">Uncharacterized protein</fullName>
    </submittedName>
</protein>
<gene>
    <name evidence="1" type="ORF">LCGC14_0391370</name>
</gene>
<dbReference type="AlphaFoldDB" id="A0A0F9VLI8"/>
<organism evidence="1">
    <name type="scientific">marine sediment metagenome</name>
    <dbReference type="NCBI Taxonomy" id="412755"/>
    <lineage>
        <taxon>unclassified sequences</taxon>
        <taxon>metagenomes</taxon>
        <taxon>ecological metagenomes</taxon>
    </lineage>
</organism>
<sequence>MSTRLSIEQEVARRLGGRVGSITSGNATTTVLAGLIDLTGDDDAYKHWQLFMPDAATAADQSRVVTAWDDSTGTATFITRSDTTYTDETYILLGRGDPSKAAIDAALDEKLARTRFAAMSVFPTVEQQRPYWLGALSWVRSEDDVLAVFERSSPDLVDNGNFELWGDGSSSAPTRWTATTATVGRNNVRDNPERITRGAYSLSLAGSGATGTLDFDLAPELVIQLRGSSLTLTADVVAGAVTELIAIVDDDGSTTAAHTGGGGSETLSVTRTIGSTTTRIRFRLQAAQSVTGHFDHVRSNAGTSIASESDAAASALRYIPHEVRSAGGVAYIEVSTPTARGSQIVVFTAMPYPALSSDTDTTDCPDAVIVPGLLEQIAQTMWKHKDRTRWDRLLHDGRVEFMAAVPMLTKIPQPETAQPIVVTGA</sequence>
<comment type="caution">
    <text evidence="1">The sequence shown here is derived from an EMBL/GenBank/DDBJ whole genome shotgun (WGS) entry which is preliminary data.</text>
</comment>
<accession>A0A0F9VLI8</accession>
<reference evidence="1" key="1">
    <citation type="journal article" date="2015" name="Nature">
        <title>Complex archaea that bridge the gap between prokaryotes and eukaryotes.</title>
        <authorList>
            <person name="Spang A."/>
            <person name="Saw J.H."/>
            <person name="Jorgensen S.L."/>
            <person name="Zaremba-Niedzwiedzka K."/>
            <person name="Martijn J."/>
            <person name="Lind A.E."/>
            <person name="van Eijk R."/>
            <person name="Schleper C."/>
            <person name="Guy L."/>
            <person name="Ettema T.J."/>
        </authorList>
    </citation>
    <scope>NUCLEOTIDE SEQUENCE</scope>
</reference>
<dbReference type="EMBL" id="LAZR01000328">
    <property type="protein sequence ID" value="KKN74336.1"/>
    <property type="molecule type" value="Genomic_DNA"/>
</dbReference>
<name>A0A0F9VLI8_9ZZZZ</name>
<dbReference type="Gene3D" id="2.60.120.260">
    <property type="entry name" value="Galactose-binding domain-like"/>
    <property type="match status" value="1"/>
</dbReference>
<evidence type="ECO:0000313" key="1">
    <source>
        <dbReference type="EMBL" id="KKN74336.1"/>
    </source>
</evidence>